<evidence type="ECO:0000256" key="1">
    <source>
        <dbReference type="SAM" id="Phobius"/>
    </source>
</evidence>
<keyword evidence="1" id="KW-0812">Transmembrane</keyword>
<keyword evidence="3" id="KW-1185">Reference proteome</keyword>
<sequence length="405" mass="46362">MVKNSLHAQRKQLEEAALADAAQAADAAAQQQRSRLTRWALILMLSGIVMGAMTLTEDRRAVLWKNVESVKSRKSSSIRMKPFDMSQYDEIHLWHLRKAGGSTLRKFLIQVAEHHNLTFKVDEGMCYTGPPPRDNNNSNKRTSMVTMLKDPVARAVSAYWGEGEIDTAHPDTSFRTWALKTNNTAYKGLPGGHWFIWGCVQNCMTKIFGSMPVNLTRAQATLESDFDLIVQSNRLSDPVYQQWLSHIMGAPNAKILHENKSTRKDVKENQVAAPKEEDLEFLKDINQLDYQLLEYIVPKRKELQGTARNHIATVFMHACMFGGEGSKQQQDVDKLLRILGFLKTWTSDDNRLINLLFPSCKCKKQRIRKYISIRWNAGRFVCLFTRIQRCCETVTRLIDGWVRQS</sequence>
<name>A0A9N8DKA6_9STRA</name>
<feature type="transmembrane region" description="Helical" evidence="1">
    <location>
        <begin position="39"/>
        <end position="56"/>
    </location>
</feature>
<dbReference type="EMBL" id="CAICTM010000104">
    <property type="protein sequence ID" value="CAB9501304.1"/>
    <property type="molecule type" value="Genomic_DNA"/>
</dbReference>
<reference evidence="2" key="1">
    <citation type="submission" date="2020-06" db="EMBL/GenBank/DDBJ databases">
        <authorList>
            <consortium name="Plant Systems Biology data submission"/>
        </authorList>
    </citation>
    <scope>NUCLEOTIDE SEQUENCE</scope>
    <source>
        <strain evidence="2">D6</strain>
    </source>
</reference>
<keyword evidence="1" id="KW-1133">Transmembrane helix</keyword>
<proteinExistence type="predicted"/>
<dbReference type="Proteomes" id="UP001153069">
    <property type="component" value="Unassembled WGS sequence"/>
</dbReference>
<dbReference type="Gene3D" id="3.40.50.300">
    <property type="entry name" value="P-loop containing nucleotide triphosphate hydrolases"/>
    <property type="match status" value="1"/>
</dbReference>
<gene>
    <name evidence="2" type="ORF">SEMRO_105_G053070.1</name>
</gene>
<protein>
    <submittedName>
        <fullName evidence="2">Uncharacterized protein</fullName>
    </submittedName>
</protein>
<dbReference type="InterPro" id="IPR027417">
    <property type="entry name" value="P-loop_NTPase"/>
</dbReference>
<evidence type="ECO:0000313" key="2">
    <source>
        <dbReference type="EMBL" id="CAB9501304.1"/>
    </source>
</evidence>
<dbReference type="AlphaFoldDB" id="A0A9N8DKA6"/>
<organism evidence="2 3">
    <name type="scientific">Seminavis robusta</name>
    <dbReference type="NCBI Taxonomy" id="568900"/>
    <lineage>
        <taxon>Eukaryota</taxon>
        <taxon>Sar</taxon>
        <taxon>Stramenopiles</taxon>
        <taxon>Ochrophyta</taxon>
        <taxon>Bacillariophyta</taxon>
        <taxon>Bacillariophyceae</taxon>
        <taxon>Bacillariophycidae</taxon>
        <taxon>Naviculales</taxon>
        <taxon>Naviculaceae</taxon>
        <taxon>Seminavis</taxon>
    </lineage>
</organism>
<accession>A0A9N8DKA6</accession>
<comment type="caution">
    <text evidence="2">The sequence shown here is derived from an EMBL/GenBank/DDBJ whole genome shotgun (WGS) entry which is preliminary data.</text>
</comment>
<evidence type="ECO:0000313" key="3">
    <source>
        <dbReference type="Proteomes" id="UP001153069"/>
    </source>
</evidence>
<keyword evidence="1" id="KW-0472">Membrane</keyword>